<keyword evidence="3" id="KW-1185">Reference proteome</keyword>
<name>A0ABP6YD95_9PSEU</name>
<sequence length="61" mass="5811">MPRGGHRGAPDIQRRPGLGGAVLPIPAGVAGPLSTGADDRSAGVGVLAAEGVAGGRSDLVV</sequence>
<accession>A0ABP6YD95</accession>
<protein>
    <submittedName>
        <fullName evidence="2">Uncharacterized protein</fullName>
    </submittedName>
</protein>
<organism evidence="2 3">
    <name type="scientific">Amycolatopsis ultiminotia</name>
    <dbReference type="NCBI Taxonomy" id="543629"/>
    <lineage>
        <taxon>Bacteria</taxon>
        <taxon>Bacillati</taxon>
        <taxon>Actinomycetota</taxon>
        <taxon>Actinomycetes</taxon>
        <taxon>Pseudonocardiales</taxon>
        <taxon>Pseudonocardiaceae</taxon>
        <taxon>Amycolatopsis</taxon>
    </lineage>
</organism>
<comment type="caution">
    <text evidence="2">The sequence shown here is derived from an EMBL/GenBank/DDBJ whole genome shotgun (WGS) entry which is preliminary data.</text>
</comment>
<dbReference type="Proteomes" id="UP001500689">
    <property type="component" value="Unassembled WGS sequence"/>
</dbReference>
<evidence type="ECO:0000313" key="2">
    <source>
        <dbReference type="EMBL" id="GAA3580687.1"/>
    </source>
</evidence>
<evidence type="ECO:0000256" key="1">
    <source>
        <dbReference type="SAM" id="MobiDB-lite"/>
    </source>
</evidence>
<evidence type="ECO:0000313" key="3">
    <source>
        <dbReference type="Proteomes" id="UP001500689"/>
    </source>
</evidence>
<proteinExistence type="predicted"/>
<feature type="region of interest" description="Disordered" evidence="1">
    <location>
        <begin position="1"/>
        <end position="40"/>
    </location>
</feature>
<gene>
    <name evidence="2" type="ORF">GCM10022222_76760</name>
</gene>
<reference evidence="3" key="1">
    <citation type="journal article" date="2019" name="Int. J. Syst. Evol. Microbiol.">
        <title>The Global Catalogue of Microorganisms (GCM) 10K type strain sequencing project: providing services to taxonomists for standard genome sequencing and annotation.</title>
        <authorList>
            <consortium name="The Broad Institute Genomics Platform"/>
            <consortium name="The Broad Institute Genome Sequencing Center for Infectious Disease"/>
            <person name="Wu L."/>
            <person name="Ma J."/>
        </authorList>
    </citation>
    <scope>NUCLEOTIDE SEQUENCE [LARGE SCALE GENOMIC DNA]</scope>
    <source>
        <strain evidence="3">JCM 16898</strain>
    </source>
</reference>
<dbReference type="EMBL" id="BAAAZN010000025">
    <property type="protein sequence ID" value="GAA3580687.1"/>
    <property type="molecule type" value="Genomic_DNA"/>
</dbReference>